<dbReference type="AlphaFoldDB" id="A0A7J6A075"/>
<dbReference type="InterPro" id="IPR001304">
    <property type="entry name" value="C-type_lectin-like"/>
</dbReference>
<evidence type="ECO:0000313" key="3">
    <source>
        <dbReference type="Proteomes" id="UP000593565"/>
    </source>
</evidence>
<dbReference type="InterPro" id="IPR035234">
    <property type="entry name" value="IgGFc-bd_N"/>
</dbReference>
<proteinExistence type="predicted"/>
<sequence length="573" mass="63327">MMRDFTPAEKKNLTQKTSQRPEFNELGPFSCLIMFPIILMMSLLCQAGHAVDYGTDFVTAFPENLAYYFPAPLSLSLKITTFVPNTNVQIISGAVINTSFITTPQVFVVNCPDLEVNQIGLSFKALRIISDHNITVVSISRRKDSIQTNIVPPTNRLGVEYLVPSPDFSTIAVQLNTYNVSQFIGSTPVPMEFAFGVIIINAVNVSNDVTVTSPTAGDDEITLDPFQLILLPSNCTWSRVVSSENVAVIITNPCVDTQNCRCNMIAHQLLPTNLMATEFFFPSLNLNYSRLFVTSADSVDLSSDSQTVFKTTQPAVLSVINPGLIIDLIPKNMFSGCYLVHTTTQSQSQVLIIVETAKKDGLTIVTNPTSTTPATTTLVSSSSWNDVIDAQYSWALISLNCKSCVIWHPTSPIAVYILEKSGSGVTFGGPAISVNDEPDPNGCVVVPMRFELINVTMSWQEARFQCINKGLLLVSPNINYTQNKMAAALNDMKAEDFAWIGLRRNLVTSEWNWQNGANFNFANWDNSQPTGNLCVGIWMEPNGNFTWRSARCCEPMQPLCVRDYVLFRSVDWS</sequence>
<comment type="caution">
    <text evidence="2">The sequence shown here is derived from an EMBL/GenBank/DDBJ whole genome shotgun (WGS) entry which is preliminary data.</text>
</comment>
<accession>A0A7J6A075</accession>
<name>A0A7J6A075_AMEME</name>
<gene>
    <name evidence="2" type="ORF">AMELA_G00227360</name>
</gene>
<dbReference type="PROSITE" id="PS50041">
    <property type="entry name" value="C_TYPE_LECTIN_2"/>
    <property type="match status" value="1"/>
</dbReference>
<dbReference type="CDD" id="cd00037">
    <property type="entry name" value="CLECT"/>
    <property type="match status" value="1"/>
</dbReference>
<evidence type="ECO:0000259" key="1">
    <source>
        <dbReference type="PROSITE" id="PS50041"/>
    </source>
</evidence>
<dbReference type="Proteomes" id="UP000593565">
    <property type="component" value="Unassembled WGS sequence"/>
</dbReference>
<dbReference type="EMBL" id="JAAGNN010000020">
    <property type="protein sequence ID" value="KAF4076180.1"/>
    <property type="molecule type" value="Genomic_DNA"/>
</dbReference>
<dbReference type="InterPro" id="IPR016187">
    <property type="entry name" value="CTDL_fold"/>
</dbReference>
<keyword evidence="3" id="KW-1185">Reference proteome</keyword>
<dbReference type="InterPro" id="IPR016186">
    <property type="entry name" value="C-type_lectin-like/link_sf"/>
</dbReference>
<organism evidence="2 3">
    <name type="scientific">Ameiurus melas</name>
    <name type="common">Black bullhead</name>
    <name type="synonym">Silurus melas</name>
    <dbReference type="NCBI Taxonomy" id="219545"/>
    <lineage>
        <taxon>Eukaryota</taxon>
        <taxon>Metazoa</taxon>
        <taxon>Chordata</taxon>
        <taxon>Craniata</taxon>
        <taxon>Vertebrata</taxon>
        <taxon>Euteleostomi</taxon>
        <taxon>Actinopterygii</taxon>
        <taxon>Neopterygii</taxon>
        <taxon>Teleostei</taxon>
        <taxon>Ostariophysi</taxon>
        <taxon>Siluriformes</taxon>
        <taxon>Ictaluridae</taxon>
        <taxon>Ameiurus</taxon>
    </lineage>
</organism>
<protein>
    <recommendedName>
        <fullName evidence="1">C-type lectin domain-containing protein</fullName>
    </recommendedName>
</protein>
<dbReference type="SUPFAM" id="SSF56436">
    <property type="entry name" value="C-type lectin-like"/>
    <property type="match status" value="1"/>
</dbReference>
<reference evidence="2 3" key="1">
    <citation type="submission" date="2020-02" db="EMBL/GenBank/DDBJ databases">
        <title>A chromosome-scale genome assembly of the black bullhead catfish (Ameiurus melas).</title>
        <authorList>
            <person name="Wen M."/>
            <person name="Zham M."/>
            <person name="Cabau C."/>
            <person name="Klopp C."/>
            <person name="Donnadieu C."/>
            <person name="Roques C."/>
            <person name="Bouchez O."/>
            <person name="Lampietro C."/>
            <person name="Jouanno E."/>
            <person name="Herpin A."/>
            <person name="Louis A."/>
            <person name="Berthelot C."/>
            <person name="Parey E."/>
            <person name="Roest-Crollius H."/>
            <person name="Braasch I."/>
            <person name="Postlethwait J."/>
            <person name="Robinson-Rechavi M."/>
            <person name="Echchiki A."/>
            <person name="Begum T."/>
            <person name="Montfort J."/>
            <person name="Schartl M."/>
            <person name="Bobe J."/>
            <person name="Guiguen Y."/>
        </authorList>
    </citation>
    <scope>NUCLEOTIDE SEQUENCE [LARGE SCALE GENOMIC DNA]</scope>
    <source>
        <strain evidence="2">M_S1</strain>
        <tissue evidence="2">Blood</tissue>
    </source>
</reference>
<dbReference type="SMART" id="SM00034">
    <property type="entry name" value="CLECT"/>
    <property type="match status" value="1"/>
</dbReference>
<dbReference type="Pfam" id="PF00059">
    <property type="entry name" value="Lectin_C"/>
    <property type="match status" value="1"/>
</dbReference>
<dbReference type="Gene3D" id="3.10.100.10">
    <property type="entry name" value="Mannose-Binding Protein A, subunit A"/>
    <property type="match status" value="1"/>
</dbReference>
<dbReference type="Pfam" id="PF17517">
    <property type="entry name" value="IgGFc_binding"/>
    <property type="match status" value="1"/>
</dbReference>
<evidence type="ECO:0000313" key="2">
    <source>
        <dbReference type="EMBL" id="KAF4076180.1"/>
    </source>
</evidence>
<feature type="domain" description="C-type lectin" evidence="1">
    <location>
        <begin position="450"/>
        <end position="561"/>
    </location>
</feature>